<comment type="subcellular location">
    <subcellularLocation>
        <location evidence="1">Membrane</location>
    </subcellularLocation>
</comment>
<organism evidence="11 12">
    <name type="scientific">Brettanomyces naardenensis</name>
    <name type="common">Yeast</name>
    <dbReference type="NCBI Taxonomy" id="13370"/>
    <lineage>
        <taxon>Eukaryota</taxon>
        <taxon>Fungi</taxon>
        <taxon>Dikarya</taxon>
        <taxon>Ascomycota</taxon>
        <taxon>Saccharomycotina</taxon>
        <taxon>Pichiomycetes</taxon>
        <taxon>Pichiales</taxon>
        <taxon>Pichiaceae</taxon>
        <taxon>Brettanomyces</taxon>
    </lineage>
</organism>
<evidence type="ECO:0000256" key="3">
    <source>
        <dbReference type="ARBA" id="ARBA00022737"/>
    </source>
</evidence>
<evidence type="ECO:0000256" key="6">
    <source>
        <dbReference type="ARBA" id="ARBA00023180"/>
    </source>
</evidence>
<evidence type="ECO:0000313" key="11">
    <source>
        <dbReference type="EMBL" id="VEU19576.1"/>
    </source>
</evidence>
<sequence>MWYLEFIKIYTFVSLYLLHPVRAAEGYTPKLYSREFQKIENIFYFDDSPVLVLQDMDDVYQSNDNGFSWDPLHIPSADGGVPIVIQQIDFDNQLGFIFTNGNRQFYTKDQGKNWKFFDLPEDGFTFSDVKVNYAKHNYMLFRFSKCYSSGFESTVCNDTFYYSKDGLATKPVKIDVDGLAECTFAKSNENFNSLHDDLIVCVKREYDTFGFPETSQVVATKDFFNTVLVPKNDAMKNAHVMDIEVTNSFLVATVKSDRYSKNAMIDLYISKDGLNFKKSFFEKQIRNWSYVLLPSAKNSLHLALLGSATGSRNVAPSADIYRSDSQGVYFKKIFSNVRSSVYALSVISKVQGIDGAWIAGANEGIDENTMMPLTKSKITLDDGDSWSFLKAVDDPSCHGNRDCSVNLIWMSERAGNGEIVTGPTPGILMGIGSTGKYLPQGVDDLHTYISRDGGLSWKMVADYPSTFAFADFGNIAVSVPINVKGFMDADPSGATDNFAYSTDQGKTWSDIQLGTKVIPYYLVTSKDGTAHQMVLVGIDVGTKKFVAITIDFSGAFKRKCGKGDFEEWYARRDPNTDDPICIYGQREKFNRRKQDADCFASELYKDIEVIGEPCKCTTNDTECDFGFVMNESGACTAISNVMVEEVCKGKNSNRKVKLTSKRLIPGDPCSGGYKIPKNDFTINCKKVNENAEAERIHVAESNIDEKVVYFLYLDRDPNNDGIPDETLLVVTESMTLYVSYDGGSTFLTPAALSNLRGEVLNIFTNPYFPNSVYVATRSGDIYYSTDRASTFDRFQSPYSAVGESKFDMSFSKNDVARFIWYSHTDCDSAGNCRSRAAITNDNGQSFTHMLDNARKCHFADSIFDAKNYDVNDNLIICEQRSSNYYRLVSSIDNFATQPTVILDKIIGSTSSGEFLIVARLNGDNSLTAFVSVDGSNYAEAKFPQDIEVTRQTAYTILNVNSKQVFMHVTTSSEDGYELGALLKSNYNGTLYVTSIRNVNRNREAYVDFESVQGLEGISIVNTVINPAKKKEESKLLRTMMSHNDGASWSPLAPPSADSGGKRYNCKGKDCSLNLHSYTERVDPVRDTYSSGSALGMLFGLGNIGQALKPLDDESTALFFTRDAGLTWKEVKKGQYIWEFGDQGTILVIARSDIKTSTISYSLDQGQSWKDYQFTKDEYFIDDLATVPSDTARRFMLLTRDDGGSSKVFTLDFSDVQQRQCVLDIEDKLKHGDFEYWTPKHPGLGDGCLFGHESEYVRRKPSATDCFIGAAPLSKGYRSIRNCSCTRNDFECDYNFEMASDGTCKLIKGLSSRDNSAVCSRDDKVLEYWEPTGYRRIPLSTCDGGLELDKWVSHPCPGKEKDYKKNHDIAIDGVSSFLIVIIPLVAFLAMAAFVYDKGIRRNGGFQRFGEIRLDDDDNLHLVEENSTDKIVNKIVMAGVYAFSFGTVIVRQISAFFRRGVLGVRGENVTSASSFFNDRIVDNDEDSLFRYADDEDDAREIDSFLDHGVENDVEDDEENFGDPVTGSELPQPPQSPTIADHPEGDDSEPAA</sequence>
<keyword evidence="6" id="KW-0325">Glycoprotein</keyword>
<dbReference type="InterPro" id="IPR050310">
    <property type="entry name" value="VPS10-sortilin"/>
</dbReference>
<dbReference type="GO" id="GO:0005829">
    <property type="term" value="C:cytosol"/>
    <property type="evidence" value="ECO:0007669"/>
    <property type="project" value="GOC"/>
</dbReference>
<evidence type="ECO:0000259" key="10">
    <source>
        <dbReference type="SMART" id="SM00602"/>
    </source>
</evidence>
<keyword evidence="2 8" id="KW-0812">Transmembrane</keyword>
<name>A0A448YFC7_BRENA</name>
<dbReference type="GO" id="GO:0006896">
    <property type="term" value="P:Golgi to vacuole transport"/>
    <property type="evidence" value="ECO:0007669"/>
    <property type="project" value="TreeGrafter"/>
</dbReference>
<keyword evidence="4 8" id="KW-1133">Transmembrane helix</keyword>
<evidence type="ECO:0000313" key="12">
    <source>
        <dbReference type="Proteomes" id="UP000290900"/>
    </source>
</evidence>
<keyword evidence="3" id="KW-0677">Repeat</keyword>
<feature type="domain" description="VPS10" evidence="10">
    <location>
        <begin position="48"/>
        <end position="692"/>
    </location>
</feature>
<dbReference type="CDD" id="cd15482">
    <property type="entry name" value="Sialidase_non-viral"/>
    <property type="match status" value="1"/>
</dbReference>
<evidence type="ECO:0000256" key="7">
    <source>
        <dbReference type="SAM" id="MobiDB-lite"/>
    </source>
</evidence>
<dbReference type="PANTHER" id="PTHR12106:SF27">
    <property type="entry name" value="SORTILIN-RELATED RECEPTOR"/>
    <property type="match status" value="1"/>
</dbReference>
<dbReference type="Proteomes" id="UP000290900">
    <property type="component" value="Unassembled WGS sequence"/>
</dbReference>
<keyword evidence="12" id="KW-1185">Reference proteome</keyword>
<dbReference type="SUPFAM" id="SSF110296">
    <property type="entry name" value="Oligoxyloglucan reducing end-specific cellobiohydrolase"/>
    <property type="match status" value="2"/>
</dbReference>
<dbReference type="InterPro" id="IPR006581">
    <property type="entry name" value="VPS10"/>
</dbReference>
<gene>
    <name evidence="11" type="ORF">BRENAR_LOCUS313</name>
</gene>
<feature type="signal peptide" evidence="9">
    <location>
        <begin position="1"/>
        <end position="23"/>
    </location>
</feature>
<dbReference type="GO" id="GO:0006623">
    <property type="term" value="P:protein targeting to vacuole"/>
    <property type="evidence" value="ECO:0007669"/>
    <property type="project" value="TreeGrafter"/>
</dbReference>
<dbReference type="Gene3D" id="2.130.10.10">
    <property type="entry name" value="YVTN repeat-like/Quinoprotein amine dehydrogenase"/>
    <property type="match status" value="1"/>
</dbReference>
<dbReference type="InterPro" id="IPR031777">
    <property type="entry name" value="Sortilin_C"/>
</dbReference>
<keyword evidence="5 8" id="KW-0472">Membrane</keyword>
<feature type="domain" description="VPS10" evidence="10">
    <location>
        <begin position="725"/>
        <end position="1360"/>
    </location>
</feature>
<feature type="transmembrane region" description="Helical" evidence="8">
    <location>
        <begin position="1373"/>
        <end position="1394"/>
    </location>
</feature>
<evidence type="ECO:0000256" key="4">
    <source>
        <dbReference type="ARBA" id="ARBA00022989"/>
    </source>
</evidence>
<dbReference type="OrthoDB" id="443634at2759"/>
<dbReference type="InterPro" id="IPR015943">
    <property type="entry name" value="WD40/YVTN_repeat-like_dom_sf"/>
</dbReference>
<dbReference type="STRING" id="13370.A0A448YFC7"/>
<dbReference type="FunCoup" id="A0A448YFC7">
    <property type="interactions" value="223"/>
</dbReference>
<dbReference type="Gene3D" id="2.10.70.80">
    <property type="match status" value="2"/>
</dbReference>
<feature type="region of interest" description="Disordered" evidence="7">
    <location>
        <begin position="1503"/>
        <end position="1549"/>
    </location>
</feature>
<feature type="chain" id="PRO_5019480836" evidence="9">
    <location>
        <begin position="24"/>
        <end position="1549"/>
    </location>
</feature>
<dbReference type="Gene3D" id="2.120.10.10">
    <property type="match status" value="1"/>
</dbReference>
<feature type="compositionally biased region" description="Acidic residues" evidence="7">
    <location>
        <begin position="1509"/>
        <end position="1518"/>
    </location>
</feature>
<dbReference type="EMBL" id="CAACVR010000001">
    <property type="protein sequence ID" value="VEU19576.1"/>
    <property type="molecule type" value="Genomic_DNA"/>
</dbReference>
<evidence type="ECO:0000256" key="5">
    <source>
        <dbReference type="ARBA" id="ARBA00023136"/>
    </source>
</evidence>
<dbReference type="InParanoid" id="A0A448YFC7"/>
<dbReference type="Pfam" id="PF15902">
    <property type="entry name" value="Sortilin-Vps10"/>
    <property type="match status" value="2"/>
</dbReference>
<dbReference type="GO" id="GO:0006895">
    <property type="term" value="P:Golgi to endosome transport"/>
    <property type="evidence" value="ECO:0007669"/>
    <property type="project" value="TreeGrafter"/>
</dbReference>
<dbReference type="Gene3D" id="3.30.60.270">
    <property type="match status" value="2"/>
</dbReference>
<dbReference type="FunFam" id="3.30.60.270:FF:000005">
    <property type="entry name" value="Sortilin"/>
    <property type="match status" value="1"/>
</dbReference>
<dbReference type="SMART" id="SM00602">
    <property type="entry name" value="VPS10"/>
    <property type="match status" value="2"/>
</dbReference>
<dbReference type="Pfam" id="PF15901">
    <property type="entry name" value="Sortilin_C"/>
    <property type="match status" value="2"/>
</dbReference>
<evidence type="ECO:0000256" key="1">
    <source>
        <dbReference type="ARBA" id="ARBA00004370"/>
    </source>
</evidence>
<proteinExistence type="predicted"/>
<protein>
    <submittedName>
        <fullName evidence="11">DEKNAAC100867</fullName>
    </submittedName>
</protein>
<accession>A0A448YFC7</accession>
<evidence type="ECO:0000256" key="8">
    <source>
        <dbReference type="SAM" id="Phobius"/>
    </source>
</evidence>
<reference evidence="11 12" key="1">
    <citation type="submission" date="2018-12" db="EMBL/GenBank/DDBJ databases">
        <authorList>
            <person name="Tiukova I."/>
            <person name="Dainat J."/>
        </authorList>
    </citation>
    <scope>NUCLEOTIDE SEQUENCE [LARGE SCALE GENOMIC DNA]</scope>
</reference>
<keyword evidence="9" id="KW-0732">Signal</keyword>
<evidence type="ECO:0000256" key="2">
    <source>
        <dbReference type="ARBA" id="ARBA00022692"/>
    </source>
</evidence>
<dbReference type="GO" id="GO:0005794">
    <property type="term" value="C:Golgi apparatus"/>
    <property type="evidence" value="ECO:0007669"/>
    <property type="project" value="TreeGrafter"/>
</dbReference>
<dbReference type="InterPro" id="IPR031778">
    <property type="entry name" value="Sortilin_N"/>
</dbReference>
<dbReference type="PANTHER" id="PTHR12106">
    <property type="entry name" value="SORTILIN RELATED"/>
    <property type="match status" value="1"/>
</dbReference>
<evidence type="ECO:0000256" key="9">
    <source>
        <dbReference type="SAM" id="SignalP"/>
    </source>
</evidence>
<dbReference type="GO" id="GO:0016020">
    <property type="term" value="C:membrane"/>
    <property type="evidence" value="ECO:0007669"/>
    <property type="project" value="UniProtKB-SubCell"/>
</dbReference>